<organism evidence="2 3">
    <name type="scientific">Candidatus Jettenia ecosi</name>
    <dbReference type="NCBI Taxonomy" id="2494326"/>
    <lineage>
        <taxon>Bacteria</taxon>
        <taxon>Pseudomonadati</taxon>
        <taxon>Planctomycetota</taxon>
        <taxon>Candidatus Brocadiia</taxon>
        <taxon>Candidatus Brocadiales</taxon>
        <taxon>Candidatus Brocadiaceae</taxon>
        <taxon>Candidatus Jettenia</taxon>
    </lineage>
</organism>
<dbReference type="Proteomes" id="UP000319783">
    <property type="component" value="Unassembled WGS sequence"/>
</dbReference>
<dbReference type="AlphaFoldDB" id="A0A533Q7Z5"/>
<dbReference type="EMBL" id="SULG01000081">
    <property type="protein sequence ID" value="TLD40768.1"/>
    <property type="molecule type" value="Genomic_DNA"/>
</dbReference>
<accession>A0A533Q7Z5</accession>
<name>A0A533Q7Z5_9BACT</name>
<feature type="compositionally biased region" description="Polar residues" evidence="1">
    <location>
        <begin position="14"/>
        <end position="23"/>
    </location>
</feature>
<evidence type="ECO:0000313" key="3">
    <source>
        <dbReference type="Proteomes" id="UP000319783"/>
    </source>
</evidence>
<comment type="caution">
    <text evidence="2">The sequence shown here is derived from an EMBL/GenBank/DDBJ whole genome shotgun (WGS) entry which is preliminary data.</text>
</comment>
<protein>
    <submittedName>
        <fullName evidence="2">Uncharacterized protein</fullName>
    </submittedName>
</protein>
<reference evidence="2 3" key="1">
    <citation type="submission" date="2019-04" db="EMBL/GenBank/DDBJ databases">
        <title>Genome of a novel bacterium Candidatus Jettenia ecosi reconstructed from metagenome of an anammox bioreactor.</title>
        <authorList>
            <person name="Mardanov A.V."/>
            <person name="Beletsky A.V."/>
            <person name="Ravin N.V."/>
            <person name="Botchkova E.A."/>
            <person name="Litti Y.V."/>
            <person name="Nozhevnikova A.N."/>
        </authorList>
    </citation>
    <scope>NUCLEOTIDE SEQUENCE [LARGE SCALE GENOMIC DNA]</scope>
    <source>
        <strain evidence="2">J2</strain>
    </source>
</reference>
<feature type="region of interest" description="Disordered" evidence="1">
    <location>
        <begin position="1"/>
        <end position="23"/>
    </location>
</feature>
<sequence>MKPNISSTEERLSRQSLRGSCPKQSFASFRRDWEQAIFQLLVQ</sequence>
<evidence type="ECO:0000313" key="2">
    <source>
        <dbReference type="EMBL" id="TLD40768.1"/>
    </source>
</evidence>
<evidence type="ECO:0000256" key="1">
    <source>
        <dbReference type="SAM" id="MobiDB-lite"/>
    </source>
</evidence>
<gene>
    <name evidence="2" type="ORF">JETT_2959</name>
</gene>
<proteinExistence type="predicted"/>